<evidence type="ECO:0000313" key="2">
    <source>
        <dbReference type="Proteomes" id="UP001060215"/>
    </source>
</evidence>
<protein>
    <submittedName>
        <fullName evidence="1">L10-interacting MYB domain-containing protein</fullName>
    </submittedName>
</protein>
<reference evidence="1 2" key="1">
    <citation type="journal article" date="2022" name="Plant J.">
        <title>Chromosome-level genome of Camellia lanceoleosa provides a valuable resource for understanding genome evolution and self-incompatibility.</title>
        <authorList>
            <person name="Gong W."/>
            <person name="Xiao S."/>
            <person name="Wang L."/>
            <person name="Liao Z."/>
            <person name="Chang Y."/>
            <person name="Mo W."/>
            <person name="Hu G."/>
            <person name="Li W."/>
            <person name="Zhao G."/>
            <person name="Zhu H."/>
            <person name="Hu X."/>
            <person name="Ji K."/>
            <person name="Xiang X."/>
            <person name="Song Q."/>
            <person name="Yuan D."/>
            <person name="Jin S."/>
            <person name="Zhang L."/>
        </authorList>
    </citation>
    <scope>NUCLEOTIDE SEQUENCE [LARGE SCALE GENOMIC DNA]</scope>
    <source>
        <strain evidence="1">SQ_2022a</strain>
    </source>
</reference>
<evidence type="ECO:0000313" key="1">
    <source>
        <dbReference type="EMBL" id="KAI8007094.1"/>
    </source>
</evidence>
<feature type="non-terminal residue" evidence="1">
    <location>
        <position position="216"/>
    </location>
</feature>
<organism evidence="1 2">
    <name type="scientific">Camellia lanceoleosa</name>
    <dbReference type="NCBI Taxonomy" id="1840588"/>
    <lineage>
        <taxon>Eukaryota</taxon>
        <taxon>Viridiplantae</taxon>
        <taxon>Streptophyta</taxon>
        <taxon>Embryophyta</taxon>
        <taxon>Tracheophyta</taxon>
        <taxon>Spermatophyta</taxon>
        <taxon>Magnoliopsida</taxon>
        <taxon>eudicotyledons</taxon>
        <taxon>Gunneridae</taxon>
        <taxon>Pentapetalae</taxon>
        <taxon>asterids</taxon>
        <taxon>Ericales</taxon>
        <taxon>Theaceae</taxon>
        <taxon>Camellia</taxon>
    </lineage>
</organism>
<comment type="caution">
    <text evidence="1">The sequence shown here is derived from an EMBL/GenBank/DDBJ whole genome shotgun (WGS) entry which is preliminary data.</text>
</comment>
<dbReference type="EMBL" id="CM045764">
    <property type="protein sequence ID" value="KAI8007094.1"/>
    <property type="molecule type" value="Genomic_DNA"/>
</dbReference>
<dbReference type="Proteomes" id="UP001060215">
    <property type="component" value="Chromosome 7"/>
</dbReference>
<sequence>MATKEVSFPQRLLLPGNVSVLHEFLNRYTVNRLKQKYHRIRQAYNTFVKLKNHTGFSWDEQRKTVMAPDDVWDHYVKAHPRAKVFRKKGLDHIDLLDVLFANSQATGTLARASTQGPPTSDEERDIQSAFFDDDPKVGGSSDPKVGRSSDNDGGRKGAHFDFALDTWTATNLAKKEFFARQNKMAEASQAEKKQNSIATCIQYLATMDERFSKAVA</sequence>
<accession>A0ACC0H1C6</accession>
<keyword evidence="2" id="KW-1185">Reference proteome</keyword>
<name>A0ACC0H1C6_9ERIC</name>
<proteinExistence type="predicted"/>
<gene>
    <name evidence="1" type="ORF">LOK49_LG07G03085</name>
</gene>